<evidence type="ECO:0000256" key="1">
    <source>
        <dbReference type="SAM" id="MobiDB-lite"/>
    </source>
</evidence>
<name>A0A517L6G9_9PEZI</name>
<gene>
    <name evidence="2" type="ORF">FKW77_010372</name>
</gene>
<accession>A0A517L6G9</accession>
<evidence type="ECO:0000313" key="2">
    <source>
        <dbReference type="EMBL" id="QDS71214.1"/>
    </source>
</evidence>
<organism evidence="2 3">
    <name type="scientific">Venturia effusa</name>
    <dbReference type="NCBI Taxonomy" id="50376"/>
    <lineage>
        <taxon>Eukaryota</taxon>
        <taxon>Fungi</taxon>
        <taxon>Dikarya</taxon>
        <taxon>Ascomycota</taxon>
        <taxon>Pezizomycotina</taxon>
        <taxon>Dothideomycetes</taxon>
        <taxon>Pleosporomycetidae</taxon>
        <taxon>Venturiales</taxon>
        <taxon>Venturiaceae</taxon>
        <taxon>Venturia</taxon>
    </lineage>
</organism>
<reference evidence="2 3" key="1">
    <citation type="submission" date="2019-07" db="EMBL/GenBank/DDBJ databases">
        <title>Finished genome of Venturia effusa.</title>
        <authorList>
            <person name="Young C.A."/>
            <person name="Cox M.P."/>
            <person name="Ganley A.R.D."/>
            <person name="David W.J."/>
        </authorList>
    </citation>
    <scope>NUCLEOTIDE SEQUENCE [LARGE SCALE GENOMIC DNA]</scope>
    <source>
        <strain evidence="3">albino</strain>
    </source>
</reference>
<sequence length="71" mass="8022">MRLPATVLNGRDKEHWQDEWDEAGWEAEEAGSSRLDAFAEFLALKGISPDKKKRSTTESGEGRSAKKMKKQ</sequence>
<dbReference type="Proteomes" id="UP000316270">
    <property type="component" value="Chromosome 5"/>
</dbReference>
<feature type="region of interest" description="Disordered" evidence="1">
    <location>
        <begin position="49"/>
        <end position="71"/>
    </location>
</feature>
<dbReference type="EMBL" id="CP042189">
    <property type="protein sequence ID" value="QDS71214.1"/>
    <property type="molecule type" value="Genomic_DNA"/>
</dbReference>
<keyword evidence="3" id="KW-1185">Reference proteome</keyword>
<proteinExistence type="predicted"/>
<evidence type="ECO:0000313" key="3">
    <source>
        <dbReference type="Proteomes" id="UP000316270"/>
    </source>
</evidence>
<dbReference type="AlphaFoldDB" id="A0A517L6G9"/>
<protein>
    <submittedName>
        <fullName evidence="2">Uncharacterized protein</fullName>
    </submittedName>
</protein>